<dbReference type="AlphaFoldDB" id="A0A1S8AAP7"/>
<dbReference type="EMBL" id="DF977525">
    <property type="protein sequence ID" value="GAW27186.1"/>
    <property type="molecule type" value="Genomic_DNA"/>
</dbReference>
<gene>
    <name evidence="2" type="ORF">SAMD00023353_8000400</name>
</gene>
<dbReference type="OrthoDB" id="10509692at2759"/>
<sequence length="74" mass="7918">MESRKSVTADQVKTPKDSGATFTPPPPPPAPAQQPPLKMGIGPTKYVVQPGRKTYGSGSCVDRYSGRDQEDSIE</sequence>
<feature type="compositionally biased region" description="Pro residues" evidence="1">
    <location>
        <begin position="23"/>
        <end position="34"/>
    </location>
</feature>
<proteinExistence type="predicted"/>
<organism evidence="2">
    <name type="scientific">Rosellinia necatrix</name>
    <name type="common">White root-rot fungus</name>
    <dbReference type="NCBI Taxonomy" id="77044"/>
    <lineage>
        <taxon>Eukaryota</taxon>
        <taxon>Fungi</taxon>
        <taxon>Dikarya</taxon>
        <taxon>Ascomycota</taxon>
        <taxon>Pezizomycotina</taxon>
        <taxon>Sordariomycetes</taxon>
        <taxon>Xylariomycetidae</taxon>
        <taxon>Xylariales</taxon>
        <taxon>Xylariaceae</taxon>
        <taxon>Rosellinia</taxon>
    </lineage>
</organism>
<name>A0A1S8AAP7_ROSNE</name>
<accession>A0A1S8AAP7</accession>
<dbReference type="Proteomes" id="UP000054516">
    <property type="component" value="Unassembled WGS sequence"/>
</dbReference>
<protein>
    <submittedName>
        <fullName evidence="2">Uncharacterized protein</fullName>
    </submittedName>
</protein>
<keyword evidence="3" id="KW-1185">Reference proteome</keyword>
<evidence type="ECO:0000256" key="1">
    <source>
        <dbReference type="SAM" id="MobiDB-lite"/>
    </source>
</evidence>
<evidence type="ECO:0000313" key="2">
    <source>
        <dbReference type="EMBL" id="GAW27186.1"/>
    </source>
</evidence>
<reference evidence="2" key="1">
    <citation type="submission" date="2016-03" db="EMBL/GenBank/DDBJ databases">
        <title>Draft genome sequence of Rosellinia necatrix.</title>
        <authorList>
            <person name="Kanematsu S."/>
        </authorList>
    </citation>
    <scope>NUCLEOTIDE SEQUENCE [LARGE SCALE GENOMIC DNA]</scope>
    <source>
        <strain evidence="2">W97</strain>
    </source>
</reference>
<feature type="compositionally biased region" description="Basic and acidic residues" evidence="1">
    <location>
        <begin position="64"/>
        <end position="74"/>
    </location>
</feature>
<feature type="region of interest" description="Disordered" evidence="1">
    <location>
        <begin position="1"/>
        <end position="74"/>
    </location>
</feature>
<evidence type="ECO:0000313" key="3">
    <source>
        <dbReference type="Proteomes" id="UP000054516"/>
    </source>
</evidence>